<dbReference type="Pfam" id="PF00365">
    <property type="entry name" value="PFK"/>
    <property type="match status" value="1"/>
</dbReference>
<evidence type="ECO:0000259" key="11">
    <source>
        <dbReference type="Pfam" id="PF00365"/>
    </source>
</evidence>
<keyword evidence="5" id="KW-0479">Metal-binding</keyword>
<dbReference type="PANTHER" id="PTHR43650">
    <property type="entry name" value="PYROPHOSPHATE--FRUCTOSE 6-PHOSPHATE 1-PHOSPHOTRANSFERASE"/>
    <property type="match status" value="1"/>
</dbReference>
<dbReference type="PANTHER" id="PTHR43650:SF1">
    <property type="entry name" value="PYROPHOSPHATE--FRUCTOSE 6-PHOSPHATE 1-PHOSPHOTRANSFERASE SUBUNIT BETA 2"/>
    <property type="match status" value="1"/>
</dbReference>
<dbReference type="PRINTS" id="PR00476">
    <property type="entry name" value="PHFRCTKINASE"/>
</dbReference>
<gene>
    <name evidence="12" type="primary">pfkA1_2</name>
    <name evidence="12" type="ORF">BWY41_01944</name>
</gene>
<dbReference type="GO" id="GO:0047334">
    <property type="term" value="F:diphosphate-fructose-6-phosphate 1-phosphotransferase activity"/>
    <property type="evidence" value="ECO:0007669"/>
    <property type="project" value="UniProtKB-EC"/>
</dbReference>
<dbReference type="InterPro" id="IPR035966">
    <property type="entry name" value="PKF_sf"/>
</dbReference>
<name>A0A1V5SKH3_9BACT</name>
<comment type="similarity">
    <text evidence="9">Belongs to the phosphofructokinase type A (PFKA) family.</text>
</comment>
<comment type="function">
    <text evidence="2">Catalyzes the phosphorylation of D-fructose 6-phosphate, the first committing step of glycolysis. Uses inorganic phosphate (PPi) as phosphoryl donor instead of ATP like common ATP-dependent phosphofructokinases (ATP-PFKs), which renders the reaction reversible, and can thus function both in glycolysis and gluconeogenesis. Consistently, PPi-PFK can replace the enzymes of both the forward (ATP-PFK) and reverse (fructose-bisphosphatase (FBPase)) reactions.</text>
</comment>
<dbReference type="AlphaFoldDB" id="A0A1V5SKH3"/>
<sequence length="431" mass="47474">MGKKKVAILVGGGPAPGLNGVISSVTLESIQRGYEVVGIYNGFKWISSADFDPKVHTITLDRKVVNGIHFKGGSILGTARDSLIKNGKIDTEKVNNVKKAMEIMDIGYLVTTGGDDTAFSASIISKEIKNFYVAHVPKTIDNDLPLPGEMPTFGFQTARELGTDLLKNLLEDARTTGRWYFVVAMGRSAGHLALGMGIAAGATLTIIPEQFGHGKTTLKSVCDIIEGSMLKRKLQGMDWGIGVIAEGVAYKFGDFEQLEKVLGRPIPKDPHGHPRLAEVPLGDLLKREIENRYAEREQKITIVTKDIGYELRCADPIPFDIEYTRELGYGAMDFLLGDDYNADFKEAGAMISLVEGNLNPIPFHQIMDPDSGKKTIRLVNTYSYNYKVARAFMTLLEPKELNSPDQLSKLSSIAKMDENTFKKHFSNLPRI</sequence>
<dbReference type="InterPro" id="IPR000023">
    <property type="entry name" value="Phosphofructokinase_dom"/>
</dbReference>
<dbReference type="PIRSF" id="PIRSF036482">
    <property type="entry name" value="PPi_PFK_TM0289"/>
    <property type="match status" value="1"/>
</dbReference>
<evidence type="ECO:0000256" key="5">
    <source>
        <dbReference type="ARBA" id="ARBA00022723"/>
    </source>
</evidence>
<keyword evidence="6 12" id="KW-0418">Kinase</keyword>
<proteinExistence type="inferred from homology"/>
<evidence type="ECO:0000313" key="12">
    <source>
        <dbReference type="EMBL" id="OQA54691.1"/>
    </source>
</evidence>
<dbReference type="EMBL" id="MWBQ01000201">
    <property type="protein sequence ID" value="OQA54691.1"/>
    <property type="molecule type" value="Genomic_DNA"/>
</dbReference>
<dbReference type="Gene3D" id="3.40.50.460">
    <property type="entry name" value="Phosphofructokinase domain"/>
    <property type="match status" value="1"/>
</dbReference>
<evidence type="ECO:0000256" key="2">
    <source>
        <dbReference type="ARBA" id="ARBA00003138"/>
    </source>
</evidence>
<feature type="domain" description="Phosphofructokinase" evidence="11">
    <location>
        <begin position="5"/>
        <end position="335"/>
    </location>
</feature>
<evidence type="ECO:0000256" key="7">
    <source>
        <dbReference type="ARBA" id="ARBA00022842"/>
    </source>
</evidence>
<evidence type="ECO:0000256" key="9">
    <source>
        <dbReference type="ARBA" id="ARBA00038478"/>
    </source>
</evidence>
<comment type="catalytic activity">
    <reaction evidence="10">
        <text>beta-D-fructose 6-phosphate + diphosphate = beta-D-fructose 1,6-bisphosphate + phosphate + H(+)</text>
        <dbReference type="Rhea" id="RHEA:13613"/>
        <dbReference type="ChEBI" id="CHEBI:15378"/>
        <dbReference type="ChEBI" id="CHEBI:32966"/>
        <dbReference type="ChEBI" id="CHEBI:33019"/>
        <dbReference type="ChEBI" id="CHEBI:43474"/>
        <dbReference type="ChEBI" id="CHEBI:57634"/>
        <dbReference type="EC" id="2.7.1.90"/>
    </reaction>
</comment>
<dbReference type="Proteomes" id="UP000485569">
    <property type="component" value="Unassembled WGS sequence"/>
</dbReference>
<keyword evidence="3" id="KW-0963">Cytoplasm</keyword>
<protein>
    <submittedName>
        <fullName evidence="12">6-phosphofructokinase 1</fullName>
        <ecNumber evidence="12">2.7.1.11</ecNumber>
    </submittedName>
</protein>
<dbReference type="GO" id="GO:0006002">
    <property type="term" value="P:fructose 6-phosphate metabolic process"/>
    <property type="evidence" value="ECO:0007669"/>
    <property type="project" value="InterPro"/>
</dbReference>
<dbReference type="InterPro" id="IPR011403">
    <property type="entry name" value="PPi-PFK_TM0289"/>
</dbReference>
<organism evidence="12">
    <name type="scientific">Candidatus Atribacter allofermentans</name>
    <dbReference type="NCBI Taxonomy" id="1852833"/>
    <lineage>
        <taxon>Bacteria</taxon>
        <taxon>Pseudomonadati</taxon>
        <taxon>Atribacterota</taxon>
        <taxon>Atribacteria</taxon>
        <taxon>Atribacterales</taxon>
        <taxon>Atribacteraceae</taxon>
        <taxon>Atribacter</taxon>
    </lineage>
</organism>
<dbReference type="GO" id="GO:0046872">
    <property type="term" value="F:metal ion binding"/>
    <property type="evidence" value="ECO:0007669"/>
    <property type="project" value="UniProtKB-KW"/>
</dbReference>
<evidence type="ECO:0000256" key="3">
    <source>
        <dbReference type="ARBA" id="ARBA00022490"/>
    </source>
</evidence>
<dbReference type="GO" id="GO:0005829">
    <property type="term" value="C:cytosol"/>
    <property type="evidence" value="ECO:0007669"/>
    <property type="project" value="TreeGrafter"/>
</dbReference>
<evidence type="ECO:0000256" key="8">
    <source>
        <dbReference type="ARBA" id="ARBA00023152"/>
    </source>
</evidence>
<dbReference type="SUPFAM" id="SSF53784">
    <property type="entry name" value="Phosphofructokinase"/>
    <property type="match status" value="1"/>
</dbReference>
<dbReference type="EC" id="2.7.1.11" evidence="12"/>
<evidence type="ECO:0000256" key="4">
    <source>
        <dbReference type="ARBA" id="ARBA00022679"/>
    </source>
</evidence>
<evidence type="ECO:0000256" key="6">
    <source>
        <dbReference type="ARBA" id="ARBA00022777"/>
    </source>
</evidence>
<dbReference type="UniPathway" id="UPA00109">
    <property type="reaction ID" value="UER00182"/>
</dbReference>
<dbReference type="InterPro" id="IPR022953">
    <property type="entry name" value="ATP_PFK"/>
</dbReference>
<accession>A0A1V5SKH3</accession>
<reference evidence="12" key="1">
    <citation type="submission" date="2017-02" db="EMBL/GenBank/DDBJ databases">
        <title>Delving into the versatile metabolic prowess of the omnipresent phylum Bacteroidetes.</title>
        <authorList>
            <person name="Nobu M.K."/>
            <person name="Mei R."/>
            <person name="Narihiro T."/>
            <person name="Kuroda K."/>
            <person name="Liu W.-T."/>
        </authorList>
    </citation>
    <scope>NUCLEOTIDE SEQUENCE</scope>
    <source>
        <strain evidence="12">ADurb.Bin276</strain>
    </source>
</reference>
<dbReference type="GO" id="GO:0003872">
    <property type="term" value="F:6-phosphofructokinase activity"/>
    <property type="evidence" value="ECO:0007669"/>
    <property type="project" value="UniProtKB-EC"/>
</dbReference>
<keyword evidence="7" id="KW-0460">Magnesium</keyword>
<dbReference type="Gene3D" id="3.40.50.450">
    <property type="match status" value="1"/>
</dbReference>
<evidence type="ECO:0000256" key="1">
    <source>
        <dbReference type="ARBA" id="ARBA00001946"/>
    </source>
</evidence>
<keyword evidence="8" id="KW-0324">Glycolysis</keyword>
<keyword evidence="4 12" id="KW-0808">Transferase</keyword>
<comment type="cofactor">
    <cofactor evidence="1">
        <name>Mg(2+)</name>
        <dbReference type="ChEBI" id="CHEBI:18420"/>
    </cofactor>
</comment>
<evidence type="ECO:0000256" key="10">
    <source>
        <dbReference type="ARBA" id="ARBA00048072"/>
    </source>
</evidence>
<dbReference type="GO" id="GO:0009749">
    <property type="term" value="P:response to glucose"/>
    <property type="evidence" value="ECO:0007669"/>
    <property type="project" value="TreeGrafter"/>
</dbReference>
<comment type="caution">
    <text evidence="12">The sequence shown here is derived from an EMBL/GenBank/DDBJ whole genome shotgun (WGS) entry which is preliminary data.</text>
</comment>